<feature type="domain" description="Thioredoxin-like fold" evidence="2">
    <location>
        <begin position="151"/>
        <end position="227"/>
    </location>
</feature>
<dbReference type="SUPFAM" id="SSF52833">
    <property type="entry name" value="Thioredoxin-like"/>
    <property type="match status" value="2"/>
</dbReference>
<comment type="similarity">
    <text evidence="1">Belongs to the glutaredoxin family.</text>
</comment>
<dbReference type="InterPro" id="IPR011903">
    <property type="entry name" value="TON_0319-like"/>
</dbReference>
<evidence type="ECO:0000313" key="5">
    <source>
        <dbReference type="Proteomes" id="UP000427373"/>
    </source>
</evidence>
<name>A0A650CDD6_SULOH</name>
<dbReference type="InterPro" id="IPR012336">
    <property type="entry name" value="Thioredoxin-like_fold"/>
</dbReference>
<evidence type="ECO:0000256" key="1">
    <source>
        <dbReference type="ARBA" id="ARBA00007787"/>
    </source>
</evidence>
<dbReference type="GeneID" id="42799710"/>
<organism evidence="4 5">
    <name type="scientific">Sulfurisphaera ohwakuensis</name>
    <dbReference type="NCBI Taxonomy" id="69656"/>
    <lineage>
        <taxon>Archaea</taxon>
        <taxon>Thermoproteota</taxon>
        <taxon>Thermoprotei</taxon>
        <taxon>Sulfolobales</taxon>
        <taxon>Sulfolobaceae</taxon>
        <taxon>Sulfurisphaera</taxon>
    </lineage>
</organism>
<evidence type="ECO:0000313" key="6">
    <source>
        <dbReference type="Proteomes" id="UP000582213"/>
    </source>
</evidence>
<dbReference type="AlphaFoldDB" id="A0A650CDD6"/>
<evidence type="ECO:0000313" key="4">
    <source>
        <dbReference type="EMBL" id="QGR15863.1"/>
    </source>
</evidence>
<proteinExistence type="inferred from homology"/>
<dbReference type="Gene3D" id="3.40.30.10">
    <property type="entry name" value="Glutaredoxin"/>
    <property type="match status" value="2"/>
</dbReference>
<dbReference type="RefSeq" id="WP_156013493.1">
    <property type="nucleotide sequence ID" value="NZ_CP045484.1"/>
</dbReference>
<reference evidence="4 5" key="1">
    <citation type="submission" date="2019-10" db="EMBL/GenBank/DDBJ databases">
        <title>Genome Sequences from Six Type Strain Members of the Archaeal Family Sulfolobaceae: Acidianus ambivalens, Acidianus infernus, Metallosphaera prunae, Stygiolobus azoricus, Sulfolobus metallicus, and Sulfurisphaera ohwakuensis.</title>
        <authorList>
            <person name="Counts J.A."/>
            <person name="Kelly R.M."/>
        </authorList>
    </citation>
    <scope>NUCLEOTIDE SEQUENCE [LARGE SCALE GENOMIC DNA]</scope>
    <source>
        <strain evidence="4 5">TA-1</strain>
    </source>
</reference>
<dbReference type="Proteomes" id="UP000582213">
    <property type="component" value="Unassembled WGS sequence"/>
</dbReference>
<sequence>MEEEFAELFTDEVKQALVDALKDMKNPVDIYVFIDSNDPHCHYCEVTKRFLQFMSDAAPKDSEGKSLAVVHVIDRADPNSTEIFKEFRVERVPTVAFMKGYLRWTGAPLGEEIRALVETVVRLSLGESGLSAETINAIKNKLNGYVKIETVVTPSCPYCPYAALMAHMVAYEACKAGKCNVESDVVEAYENQDIAEKYQVMSVPTVAINESVEFIGVPYEENFINSLLEKQKL</sequence>
<dbReference type="Proteomes" id="UP000427373">
    <property type="component" value="Chromosome"/>
</dbReference>
<gene>
    <name evidence="4" type="ORF">D1869_00640</name>
    <name evidence="3" type="ORF">HNQ62_000972</name>
</gene>
<dbReference type="KEGG" id="soh:D1869_00640"/>
<dbReference type="Pfam" id="PF13192">
    <property type="entry name" value="Thioredoxin_3"/>
    <property type="match status" value="1"/>
</dbReference>
<protein>
    <submittedName>
        <fullName evidence="3 4">Glutaredoxin</fullName>
    </submittedName>
</protein>
<dbReference type="OrthoDB" id="35385at2157"/>
<accession>A0A650CDD6</accession>
<dbReference type="EMBL" id="CP045484">
    <property type="protein sequence ID" value="QGR15863.1"/>
    <property type="molecule type" value="Genomic_DNA"/>
</dbReference>
<dbReference type="PANTHER" id="PTHR37170">
    <property type="entry name" value="GLUTAREDOXIN-RELATED"/>
    <property type="match status" value="1"/>
</dbReference>
<evidence type="ECO:0000313" key="3">
    <source>
        <dbReference type="EMBL" id="MBB5253230.1"/>
    </source>
</evidence>
<dbReference type="EMBL" id="JACHFY010000003">
    <property type="protein sequence ID" value="MBB5253230.1"/>
    <property type="molecule type" value="Genomic_DNA"/>
</dbReference>
<dbReference type="PANTHER" id="PTHR37170:SF1">
    <property type="entry name" value="GLUTAREDOXIN-LIKE PROTEIN"/>
    <property type="match status" value="1"/>
</dbReference>
<evidence type="ECO:0000259" key="2">
    <source>
        <dbReference type="Pfam" id="PF13192"/>
    </source>
</evidence>
<keyword evidence="5" id="KW-1185">Reference proteome</keyword>
<dbReference type="InterPro" id="IPR036249">
    <property type="entry name" value="Thioredoxin-like_sf"/>
</dbReference>
<dbReference type="CDD" id="cd02973">
    <property type="entry name" value="TRX_GRX_like"/>
    <property type="match status" value="1"/>
</dbReference>
<dbReference type="NCBIfam" id="TIGR02187">
    <property type="entry name" value="PDO_seleno_TRX"/>
    <property type="match status" value="1"/>
</dbReference>
<reference evidence="3 6" key="2">
    <citation type="submission" date="2020-08" db="EMBL/GenBank/DDBJ databases">
        <title>Genomic Encyclopedia of Type Strains, Phase IV (KMG-IV): sequencing the most valuable type-strain genomes for metagenomic binning, comparative biology and taxonomic classification.</title>
        <authorList>
            <person name="Goeker M."/>
        </authorList>
    </citation>
    <scope>NUCLEOTIDE SEQUENCE [LARGE SCALE GENOMIC DNA]</scope>
    <source>
        <strain evidence="3 6">DSM 12421</strain>
    </source>
</reference>